<dbReference type="EMBL" id="BIMR01000239">
    <property type="protein sequence ID" value="GCE77691.1"/>
    <property type="molecule type" value="Genomic_DNA"/>
</dbReference>
<feature type="domain" description="Glycosyltransferase subfamily 4-like N-terminal" evidence="3">
    <location>
        <begin position="24"/>
        <end position="178"/>
    </location>
</feature>
<name>A0A402DU66_9CELL</name>
<accession>A0A402DU66</accession>
<dbReference type="Proteomes" id="UP000289954">
    <property type="component" value="Unassembled WGS sequence"/>
</dbReference>
<protein>
    <submittedName>
        <fullName evidence="4">Glycosyl transferase family 1</fullName>
    </submittedName>
</protein>
<dbReference type="SUPFAM" id="SSF53756">
    <property type="entry name" value="UDP-Glycosyltransferase/glycogen phosphorylase"/>
    <property type="match status" value="1"/>
</dbReference>
<dbReference type="GO" id="GO:0016757">
    <property type="term" value="F:glycosyltransferase activity"/>
    <property type="evidence" value="ECO:0007669"/>
    <property type="project" value="UniProtKB-KW"/>
</dbReference>
<dbReference type="Gene3D" id="3.40.50.2000">
    <property type="entry name" value="Glycogen Phosphorylase B"/>
    <property type="match status" value="2"/>
</dbReference>
<dbReference type="PANTHER" id="PTHR46401:SF2">
    <property type="entry name" value="GLYCOSYLTRANSFERASE WBBK-RELATED"/>
    <property type="match status" value="1"/>
</dbReference>
<evidence type="ECO:0000313" key="5">
    <source>
        <dbReference type="Proteomes" id="UP000289954"/>
    </source>
</evidence>
<dbReference type="AlphaFoldDB" id="A0A402DU66"/>
<evidence type="ECO:0000313" key="4">
    <source>
        <dbReference type="EMBL" id="GCE77691.1"/>
    </source>
</evidence>
<keyword evidence="5" id="KW-1185">Reference proteome</keyword>
<evidence type="ECO:0000259" key="3">
    <source>
        <dbReference type="Pfam" id="PF13439"/>
    </source>
</evidence>
<evidence type="ECO:0000256" key="2">
    <source>
        <dbReference type="ARBA" id="ARBA00022679"/>
    </source>
</evidence>
<sequence>MTPAAIPQRPHVALTVEQLWQRTPGGSGTYIVELARALHDGGLASVTGVAARHPEPPPQDWTVGVPVRHARLPRRALYDAWQVLRRPRAESLVPDVDVVHATTWAVPPTRRPLVVTVHDLAFLHDAAHFTPRGNAFFRRALDVVRERADAVVVPSRSTADDCVAAGLDASRVTVVPHGARGARVGDDAVERFRATTGVRRDYVLWCGTIEPRKNLDRLLGAFAAAGTDDLDLVLVGPAGWGALPPLPAGLAPERVHVLGHLDVDLLAAAYRGARAFCFPSLREGFGLPVLEAMHQGTPVVTSQGTACAEVGGDAAVLVDPLDVASIADGLRTAVGDAHDDLAVASGLRAAEFSWEAAARATAEVYRSVL</sequence>
<keyword evidence="2 4" id="KW-0808">Transferase</keyword>
<gene>
    <name evidence="4" type="ORF">CBZ_27470</name>
</gene>
<dbReference type="CDD" id="cd03809">
    <property type="entry name" value="GT4_MtfB-like"/>
    <property type="match status" value="1"/>
</dbReference>
<keyword evidence="1" id="KW-0328">Glycosyltransferase</keyword>
<dbReference type="InterPro" id="IPR028098">
    <property type="entry name" value="Glyco_trans_4-like_N"/>
</dbReference>
<dbReference type="GO" id="GO:0009103">
    <property type="term" value="P:lipopolysaccharide biosynthetic process"/>
    <property type="evidence" value="ECO:0007669"/>
    <property type="project" value="TreeGrafter"/>
</dbReference>
<dbReference type="Pfam" id="PF13692">
    <property type="entry name" value="Glyco_trans_1_4"/>
    <property type="match status" value="1"/>
</dbReference>
<dbReference type="RefSeq" id="WP_246013436.1">
    <property type="nucleotide sequence ID" value="NZ_BIMR01000239.1"/>
</dbReference>
<reference evidence="4 5" key="1">
    <citation type="submission" date="2019-01" db="EMBL/GenBank/DDBJ databases">
        <title>Draft genome sequence of Cellulomonas takizawaensis strain TKZ-21.</title>
        <authorList>
            <person name="Yamamura H."/>
            <person name="Hayashi T."/>
            <person name="Hamada M."/>
            <person name="Serisawa Y."/>
            <person name="Matsuyama K."/>
            <person name="Nakagawa Y."/>
            <person name="Otoguro M."/>
            <person name="Yanagida F."/>
            <person name="Hayakawa M."/>
        </authorList>
    </citation>
    <scope>NUCLEOTIDE SEQUENCE [LARGE SCALE GENOMIC DNA]</scope>
    <source>
        <strain evidence="4 5">NBRC12680</strain>
    </source>
</reference>
<comment type="caution">
    <text evidence="4">The sequence shown here is derived from an EMBL/GenBank/DDBJ whole genome shotgun (WGS) entry which is preliminary data.</text>
</comment>
<organism evidence="4 5">
    <name type="scientific">Cellulomonas biazotea</name>
    <dbReference type="NCBI Taxonomy" id="1709"/>
    <lineage>
        <taxon>Bacteria</taxon>
        <taxon>Bacillati</taxon>
        <taxon>Actinomycetota</taxon>
        <taxon>Actinomycetes</taxon>
        <taxon>Micrococcales</taxon>
        <taxon>Cellulomonadaceae</taxon>
        <taxon>Cellulomonas</taxon>
    </lineage>
</organism>
<evidence type="ECO:0000256" key="1">
    <source>
        <dbReference type="ARBA" id="ARBA00022676"/>
    </source>
</evidence>
<dbReference type="PANTHER" id="PTHR46401">
    <property type="entry name" value="GLYCOSYLTRANSFERASE WBBK-RELATED"/>
    <property type="match status" value="1"/>
</dbReference>
<dbReference type="Pfam" id="PF13439">
    <property type="entry name" value="Glyco_transf_4"/>
    <property type="match status" value="1"/>
</dbReference>
<proteinExistence type="predicted"/>